<dbReference type="SUPFAM" id="SSF48371">
    <property type="entry name" value="ARM repeat"/>
    <property type="match status" value="2"/>
</dbReference>
<feature type="region of interest" description="Disordered" evidence="10">
    <location>
        <begin position="789"/>
        <end position="905"/>
    </location>
</feature>
<feature type="compositionally biased region" description="Polar residues" evidence="10">
    <location>
        <begin position="1786"/>
        <end position="1799"/>
    </location>
</feature>
<feature type="compositionally biased region" description="Acidic residues" evidence="10">
    <location>
        <begin position="539"/>
        <end position="550"/>
    </location>
</feature>
<dbReference type="InterPro" id="IPR011989">
    <property type="entry name" value="ARM-like"/>
</dbReference>
<organism evidence="12">
    <name type="scientific">Halisarca dujardinii</name>
    <name type="common">Dujardin's slime sponge</name>
    <dbReference type="NCBI Taxonomy" id="2583056"/>
    <lineage>
        <taxon>Eukaryota</taxon>
        <taxon>Metazoa</taxon>
        <taxon>Porifera</taxon>
        <taxon>Demospongiae</taxon>
        <taxon>Verongimorpha</taxon>
        <taxon>Chondrillida</taxon>
        <taxon>Halisarcidae</taxon>
        <taxon>Halisarca</taxon>
    </lineage>
</organism>
<evidence type="ECO:0000256" key="6">
    <source>
        <dbReference type="ARBA" id="ARBA00023212"/>
    </source>
</evidence>
<feature type="compositionally biased region" description="Basic and acidic residues" evidence="10">
    <location>
        <begin position="1227"/>
        <end position="1240"/>
    </location>
</feature>
<keyword evidence="5" id="KW-0498">Mitosis</keyword>
<keyword evidence="4" id="KW-0677">Repeat</keyword>
<feature type="compositionally biased region" description="Polar residues" evidence="10">
    <location>
        <begin position="1213"/>
        <end position="1226"/>
    </location>
</feature>
<dbReference type="Gene3D" id="1.25.10.10">
    <property type="entry name" value="Leucine-rich Repeat Variant"/>
    <property type="match status" value="4"/>
</dbReference>
<dbReference type="PROSITE" id="PS50077">
    <property type="entry name" value="HEAT_REPEAT"/>
    <property type="match status" value="2"/>
</dbReference>
<feature type="compositionally biased region" description="Polar residues" evidence="10">
    <location>
        <begin position="1758"/>
        <end position="1772"/>
    </location>
</feature>
<evidence type="ECO:0000256" key="10">
    <source>
        <dbReference type="SAM" id="MobiDB-lite"/>
    </source>
</evidence>
<evidence type="ECO:0000256" key="7">
    <source>
        <dbReference type="ARBA" id="ARBA00023306"/>
    </source>
</evidence>
<dbReference type="GO" id="GO:0007051">
    <property type="term" value="P:spindle organization"/>
    <property type="evidence" value="ECO:0007669"/>
    <property type="project" value="InterPro"/>
</dbReference>
<protein>
    <submittedName>
        <fullName evidence="12">CKAP5/XMAP215</fullName>
    </submittedName>
</protein>
<dbReference type="Pfam" id="PF12348">
    <property type="entry name" value="CLASP_N"/>
    <property type="match status" value="2"/>
</dbReference>
<dbReference type="FunFam" id="1.25.10.10:FF:000019">
    <property type="entry name" value="Cytoskeleton-associated protein 5"/>
    <property type="match status" value="2"/>
</dbReference>
<feature type="region of interest" description="Disordered" evidence="10">
    <location>
        <begin position="1155"/>
        <end position="1264"/>
    </location>
</feature>
<feature type="domain" description="TOG" evidence="11">
    <location>
        <begin position="278"/>
        <end position="512"/>
    </location>
</feature>
<dbReference type="FunFam" id="1.25.10.10:FF:000050">
    <property type="entry name" value="Cytoskeleton-associated protein 5 isoform X1"/>
    <property type="match status" value="1"/>
</dbReference>
<feature type="region of interest" description="Disordered" evidence="10">
    <location>
        <begin position="1727"/>
        <end position="1800"/>
    </location>
</feature>
<dbReference type="InterPro" id="IPR045110">
    <property type="entry name" value="XMAP215"/>
</dbReference>
<keyword evidence="3" id="KW-0132">Cell division</keyword>
<feature type="repeat" description="HEAT" evidence="9">
    <location>
        <begin position="724"/>
        <end position="762"/>
    </location>
</feature>
<dbReference type="InterPro" id="IPR034085">
    <property type="entry name" value="TOG"/>
</dbReference>
<feature type="domain" description="TOG" evidence="11">
    <location>
        <begin position="923"/>
        <end position="1164"/>
    </location>
</feature>
<dbReference type="GO" id="GO:0030951">
    <property type="term" value="P:establishment or maintenance of microtubule cytoskeleton polarity"/>
    <property type="evidence" value="ECO:0007669"/>
    <property type="project" value="InterPro"/>
</dbReference>
<comment type="similarity">
    <text evidence="8">Belongs to the TOG/XMAP215 family.</text>
</comment>
<feature type="region of interest" description="Disordered" evidence="10">
    <location>
        <begin position="239"/>
        <end position="275"/>
    </location>
</feature>
<feature type="compositionally biased region" description="Low complexity" evidence="10">
    <location>
        <begin position="1177"/>
        <end position="1191"/>
    </location>
</feature>
<dbReference type="GO" id="GO:0061863">
    <property type="term" value="F:microtubule plus end polymerase"/>
    <property type="evidence" value="ECO:0007669"/>
    <property type="project" value="InterPro"/>
</dbReference>
<dbReference type="EMBL" id="OM982413">
    <property type="protein sequence ID" value="WAW84822.1"/>
    <property type="molecule type" value="mRNA"/>
</dbReference>
<dbReference type="GO" id="GO:0046785">
    <property type="term" value="P:microtubule polymerization"/>
    <property type="evidence" value="ECO:0007669"/>
    <property type="project" value="InterPro"/>
</dbReference>
<proteinExistence type="evidence at transcript level"/>
<dbReference type="GO" id="GO:0051301">
    <property type="term" value="P:cell division"/>
    <property type="evidence" value="ECO:0007669"/>
    <property type="project" value="UniProtKB-KW"/>
</dbReference>
<feature type="compositionally biased region" description="Acidic residues" evidence="10">
    <location>
        <begin position="254"/>
        <end position="272"/>
    </location>
</feature>
<sequence length="1815" mass="197825">MAEEEQEDFSKLSTEDKVTHKSWKARVMGFEELTKLFKRIDDEKSPKFGPYTALLKKFVVDGNVFAQEKALEATLAFVDFAAAAPKVSSDVVAGLVVKAFNGKPKVKQLALDICLLFIEIEKQDVVQEELMVGFKHKQPKIVAACAEALTAALRQFGSKVVGVKPLVKALPPLFDHKDKLVRAAAKGLTVEMYRWLGAALRPTLEGSLKPVQMKELSEDWEKLPTTKAHPERYLRSEMKKMEAQQAASKQTEGAEGEEDSEEDSEEDEEDGGGIDPYELLDPVDILSLLPKDFYDCLVDPKWKVRKEAMEVVAPLAAKPKLAPGNYGELVSAMKKLISKDSNVMVVALAANVVKGLAVGLRKGFQPHATSIMPSMLAKFKEKKQNVVTALREAADAVYLTTSLGAIEEDVKGCLSDKNPSVKTESALFLARCFQQCTPANMPKAMLKAFCPPLVQCLSDTTPTVRDAAAEALGTVLKVVGDRTMGPFLDNLDSLKMAKVTELKDKVELKPPPGAEGKKTGPKKSAKKKGKSSKKKAGESEEEEEEAPEIDPYDLVDPVDILGQIPKDFYDSVVDPKWKVRKEAMEVVAPLAAKPKLAPGDYGELVSAMKKLISKDSNVMVVALAANVVKGLAVGLRKGFQPHATSIMPSMLAKFKEKKQNVVTALREAADAVYLTTSLGAIEEDVKGCLSDKNPSVKTESALFLARCFQQCTPEMMPKAMLKAFCPPLVQCLSDTTPTVRDAAAEALGTVLKVVGDRTMAAFLDGVDDLKVAKITECKDKVVLKVVAKPAKKASKPKKKKAAEDVPDAPSEPAKPKKKVSTKKPTAAASVEEGADEPKASSSSSSPPKKEGASKPVKRGASKAPGKKTTSTTGSSTSAGKKGKDGAPEDSGAPLLMGPPSSQRQKEEQTFKILKWNFSSPRSEFVEELKDKLSACVSPVLLVQLFHSDFKQHLAALTTLKECVSEPFLYKAEAVRSVDLLLKWITLRFCDTNTTVNLKCLEFLAALFSLLITERYRLSEYEASSFLPFLIIKSGDSKDTVRKEVRSLFFQICCVFPPPKVFGFVSDGLKTKNSRQRAECLEVLGVMIQDNGVVVCQPSPQKAVQQISTFIGEKDSTVRNTALNTLVLMFGYMGEALYKHVGKLPAKDLSMLEERIRRAGKRSSPPESATAAPPPSKPSSSSTTTSATSDPPGQSSTEEPPASTGTALIRPRTRTATGKGQQSTSDTFTKDPSDTFTKEASPEEGVVDPPPAPAPVQRRPAHQGPLTVDWSQYVYPQYAVSTEEHKPELTLESLGPDPLVVNPPTSRLLQDPPASLTFSPQKMASTASAVGFIISQITSSDVRKSAAACRQMEGILSKPEHLKFVSVQVDQLIRAILMQFRMNFTTQLQEASSSEDQNEVMQLGKRLTSCLLATFSRQKYASVARRDTLIEAERDVMGMLLSERTLQLAEVAQLNRSLNTVMFQMVDNADVNALFGSLMHVLLESLRLDGSPTKLTELIMRCIWKLTKKLSGSLSSINVDQLLLDAHNFFDGYSKVTSAASVKPADDKPYRTVKTVLWQLVTLIGSKVMDHLVLIENAKTTQVYKYLSKSLIRHKDKEGVVGGSSSTSLEPGSTVQAKPGPQVVPYPVPGAIATRLADALEKVAKKPQRREGFRELFALREEFPEFDLGSRVSANTNIHSHYRDLIERGLQVVQYERDCRAQSTEPQEEKVADMMRTEEQKAALRRVNDARLKVQRMSENDSTNGGGGGGVGRPEPHKTSSAVTCRTAPTTDSDGAPKSRSIPASARPTSSQLQAPSNFDLQGLKKRLAELKKKAS</sequence>
<feature type="compositionally biased region" description="Basic residues" evidence="10">
    <location>
        <begin position="519"/>
        <end position="534"/>
    </location>
</feature>
<evidence type="ECO:0000256" key="9">
    <source>
        <dbReference type="PROSITE-ProRule" id="PRU00103"/>
    </source>
</evidence>
<feature type="domain" description="TOG" evidence="11">
    <location>
        <begin position="1"/>
        <end position="229"/>
    </location>
</feature>
<feature type="compositionally biased region" description="Low complexity" evidence="10">
    <location>
        <begin position="861"/>
        <end position="879"/>
    </location>
</feature>
<feature type="compositionally biased region" description="Polar residues" evidence="10">
    <location>
        <begin position="1602"/>
        <end position="1615"/>
    </location>
</feature>
<reference evidence="12" key="1">
    <citation type="submission" date="2022-03" db="EMBL/GenBank/DDBJ databases">
        <authorList>
            <person name="Mikhailov K."/>
            <person name="Kravchuk O."/>
            <person name="Lyupina Y."/>
            <person name="Adameyko K."/>
        </authorList>
    </citation>
    <scope>NUCLEOTIDE SEQUENCE</scope>
</reference>
<dbReference type="InterPro" id="IPR016024">
    <property type="entry name" value="ARM-type_fold"/>
</dbReference>
<evidence type="ECO:0000259" key="11">
    <source>
        <dbReference type="SMART" id="SM01349"/>
    </source>
</evidence>
<keyword evidence="2" id="KW-0963">Cytoplasm</keyword>
<evidence type="ECO:0000313" key="12">
    <source>
        <dbReference type="EMBL" id="WAW84822.1"/>
    </source>
</evidence>
<feature type="domain" description="TOG" evidence="11">
    <location>
        <begin position="553"/>
        <end position="790"/>
    </location>
</feature>
<feature type="repeat" description="HEAT" evidence="9">
    <location>
        <begin position="449"/>
        <end position="484"/>
    </location>
</feature>
<dbReference type="SMART" id="SM00185">
    <property type="entry name" value="ARM"/>
    <property type="match status" value="2"/>
</dbReference>
<dbReference type="SMART" id="SM01349">
    <property type="entry name" value="TOG"/>
    <property type="match status" value="4"/>
</dbReference>
<feature type="compositionally biased region" description="Basic residues" evidence="10">
    <location>
        <begin position="789"/>
        <end position="800"/>
    </location>
</feature>
<keyword evidence="7" id="KW-0131">Cell cycle</keyword>
<dbReference type="InterPro" id="IPR048491">
    <property type="entry name" value="XMAP215_CLASP_TOG"/>
</dbReference>
<feature type="compositionally biased region" description="Basic and acidic residues" evidence="10">
    <location>
        <begin position="1727"/>
        <end position="1738"/>
    </location>
</feature>
<dbReference type="PANTHER" id="PTHR12609">
    <property type="entry name" value="MICROTUBULE ASSOCIATED PROTEIN XMAP215"/>
    <property type="match status" value="1"/>
</dbReference>
<evidence type="ECO:0000256" key="8">
    <source>
        <dbReference type="ARBA" id="ARBA00025722"/>
    </source>
</evidence>
<evidence type="ECO:0000256" key="1">
    <source>
        <dbReference type="ARBA" id="ARBA00004300"/>
    </source>
</evidence>
<evidence type="ECO:0000256" key="4">
    <source>
        <dbReference type="ARBA" id="ARBA00022737"/>
    </source>
</evidence>
<evidence type="ECO:0000256" key="3">
    <source>
        <dbReference type="ARBA" id="ARBA00022618"/>
    </source>
</evidence>
<dbReference type="InterPro" id="IPR024395">
    <property type="entry name" value="CLASP_N_dom"/>
</dbReference>
<feature type="region of interest" description="Disordered" evidence="10">
    <location>
        <begin position="503"/>
        <end position="550"/>
    </location>
</feature>
<feature type="compositionally biased region" description="Polar residues" evidence="10">
    <location>
        <begin position="1192"/>
        <end position="1205"/>
    </location>
</feature>
<evidence type="ECO:0000256" key="5">
    <source>
        <dbReference type="ARBA" id="ARBA00022776"/>
    </source>
</evidence>
<evidence type="ECO:0000256" key="2">
    <source>
        <dbReference type="ARBA" id="ARBA00022490"/>
    </source>
</evidence>
<comment type="subcellular location">
    <subcellularLocation>
        <location evidence="1">Cytoplasm</location>
        <location evidence="1">Cytoskeleton</location>
        <location evidence="1">Microtubule organizing center</location>
        <location evidence="1">Centrosome</location>
    </subcellularLocation>
</comment>
<dbReference type="GO" id="GO:0051010">
    <property type="term" value="F:microtubule plus-end binding"/>
    <property type="evidence" value="ECO:0007669"/>
    <property type="project" value="InterPro"/>
</dbReference>
<dbReference type="Pfam" id="PF21041">
    <property type="entry name" value="XMAP215_CLASP_TOG"/>
    <property type="match status" value="2"/>
</dbReference>
<dbReference type="FunFam" id="1.25.10.10:FF:000063">
    <property type="entry name" value="Putative cytoskeleton-associated protein 5"/>
    <property type="match status" value="1"/>
</dbReference>
<dbReference type="GO" id="GO:0005813">
    <property type="term" value="C:centrosome"/>
    <property type="evidence" value="ECO:0007669"/>
    <property type="project" value="UniProtKB-SubCell"/>
</dbReference>
<dbReference type="InterPro" id="IPR021133">
    <property type="entry name" value="HEAT_type_2"/>
</dbReference>
<name>A0A9F1U4L6_HALDU</name>
<accession>A0A9F1U4L6</accession>
<feature type="region of interest" description="Disordered" evidence="10">
    <location>
        <begin position="1597"/>
        <end position="1621"/>
    </location>
</feature>
<dbReference type="InterPro" id="IPR000225">
    <property type="entry name" value="Armadillo"/>
</dbReference>
<keyword evidence="6" id="KW-0206">Cytoskeleton</keyword>